<dbReference type="GO" id="GO:0005975">
    <property type="term" value="P:carbohydrate metabolic process"/>
    <property type="evidence" value="ECO:0007669"/>
    <property type="project" value="InterPro"/>
</dbReference>
<dbReference type="Proteomes" id="UP000285060">
    <property type="component" value="Unassembled WGS sequence"/>
</dbReference>
<dbReference type="InterPro" id="IPR001579">
    <property type="entry name" value="Glyco_hydro_18_chit_AS"/>
</dbReference>
<dbReference type="PROSITE" id="PS01095">
    <property type="entry name" value="GH18_1"/>
    <property type="match status" value="1"/>
</dbReference>
<dbReference type="SUPFAM" id="SSF51445">
    <property type="entry name" value="(Trans)glycosidases"/>
    <property type="match status" value="1"/>
</dbReference>
<keyword evidence="7" id="KW-1185">Reference proteome</keyword>
<protein>
    <recommendedName>
        <fullName evidence="5">GH18 domain-containing protein</fullName>
    </recommendedName>
</protein>
<keyword evidence="1 3" id="KW-0378">Hydrolase</keyword>
<evidence type="ECO:0000259" key="5">
    <source>
        <dbReference type="Pfam" id="PF00704"/>
    </source>
</evidence>
<comment type="caution">
    <text evidence="6">The sequence shown here is derived from an EMBL/GenBank/DDBJ whole genome shotgun (WGS) entry which is preliminary data.</text>
</comment>
<organism evidence="6 7">
    <name type="scientific">Aphanomyces invadans</name>
    <dbReference type="NCBI Taxonomy" id="157072"/>
    <lineage>
        <taxon>Eukaryota</taxon>
        <taxon>Sar</taxon>
        <taxon>Stramenopiles</taxon>
        <taxon>Oomycota</taxon>
        <taxon>Saprolegniomycetes</taxon>
        <taxon>Saprolegniales</taxon>
        <taxon>Verrucalvaceae</taxon>
        <taxon>Aphanomyces</taxon>
    </lineage>
</organism>
<dbReference type="AlphaFoldDB" id="A0A3R6WT85"/>
<dbReference type="EMBL" id="QUSY01000024">
    <property type="protein sequence ID" value="RHY34579.1"/>
    <property type="molecule type" value="Genomic_DNA"/>
</dbReference>
<evidence type="ECO:0000256" key="2">
    <source>
        <dbReference type="ARBA" id="ARBA00023295"/>
    </source>
</evidence>
<name>A0A3R6WT85_9STRA</name>
<dbReference type="InterPro" id="IPR001223">
    <property type="entry name" value="Glyco_hydro18_cat"/>
</dbReference>
<gene>
    <name evidence="6" type="ORF">DYB32_000849</name>
</gene>
<reference evidence="6 7" key="1">
    <citation type="submission" date="2018-08" db="EMBL/GenBank/DDBJ databases">
        <title>Aphanomyces genome sequencing and annotation.</title>
        <authorList>
            <person name="Minardi D."/>
            <person name="Oidtmann B."/>
            <person name="Van Der Giezen M."/>
            <person name="Studholme D.J."/>
        </authorList>
    </citation>
    <scope>NUCLEOTIDE SEQUENCE [LARGE SCALE GENOMIC DNA]</scope>
    <source>
        <strain evidence="6 7">NJM0002</strain>
    </source>
</reference>
<sequence>MWSFVEPAEDGAVPLQFQYWSQEHIKDCILQLRMYELPELLDIFIANERRRCIKNLVAIGGASARERFLGLKDPANLKRFKESSMKVIKEFGFDGIDVDDETGNMRGTHQDWLKYHGPVAVSYLQALRQGVKSPSYFFCCHAHGGQHALGLDEIQQPTEPRYILSWDEFPSSWDPPNATNKDYPGCIIHEEGQDGWHRCYDPRITDFVDMVNVMFYNINGGNWVYEVVMKDTLPMKATKVIPTNKLILGACSGMGCVLEQPAGQEVFNAGNGSAYYKGTTPPETLQHFLA</sequence>
<accession>A0A3R6WT85</accession>
<evidence type="ECO:0000256" key="1">
    <source>
        <dbReference type="ARBA" id="ARBA00022801"/>
    </source>
</evidence>
<evidence type="ECO:0000313" key="7">
    <source>
        <dbReference type="Proteomes" id="UP000285060"/>
    </source>
</evidence>
<comment type="similarity">
    <text evidence="4">Belongs to the glycosyl hydrolase 18 family.</text>
</comment>
<evidence type="ECO:0000256" key="3">
    <source>
        <dbReference type="RuleBase" id="RU000489"/>
    </source>
</evidence>
<dbReference type="GO" id="GO:0004553">
    <property type="term" value="F:hydrolase activity, hydrolyzing O-glycosyl compounds"/>
    <property type="evidence" value="ECO:0007669"/>
    <property type="project" value="InterPro"/>
</dbReference>
<dbReference type="VEuPathDB" id="FungiDB:H310_00226"/>
<keyword evidence="2 3" id="KW-0326">Glycosidase</keyword>
<evidence type="ECO:0000256" key="4">
    <source>
        <dbReference type="RuleBase" id="RU004453"/>
    </source>
</evidence>
<feature type="domain" description="GH18" evidence="5">
    <location>
        <begin position="48"/>
        <end position="220"/>
    </location>
</feature>
<dbReference type="InterPro" id="IPR017853">
    <property type="entry name" value="GH"/>
</dbReference>
<dbReference type="Pfam" id="PF00704">
    <property type="entry name" value="Glyco_hydro_18"/>
    <property type="match status" value="1"/>
</dbReference>
<evidence type="ECO:0000313" key="6">
    <source>
        <dbReference type="EMBL" id="RHY34579.1"/>
    </source>
</evidence>
<dbReference type="Gene3D" id="3.20.20.80">
    <property type="entry name" value="Glycosidases"/>
    <property type="match status" value="1"/>
</dbReference>
<proteinExistence type="inferred from homology"/>